<gene>
    <name evidence="6" type="primary">Dana\GF11375</name>
    <name evidence="6" type="synonym">dana_GLEANR_11438</name>
    <name evidence="6" type="ORF">GF11375</name>
</gene>
<dbReference type="HOGENOM" id="CLU_034893_2_0_1"/>
<dbReference type="PANTHER" id="PTHR12298:SF4">
    <property type="entry name" value="PROGRAMMED CELL DEATH PROTEIN 2"/>
    <property type="match status" value="1"/>
</dbReference>
<dbReference type="STRING" id="7217.B3MDN9"/>
<protein>
    <recommendedName>
        <fullName evidence="5">MYND-type domain-containing protein</fullName>
    </recommendedName>
</protein>
<dbReference type="PhylomeDB" id="B3MDN9"/>
<reference evidence="6 7" key="1">
    <citation type="journal article" date="2007" name="Nature">
        <title>Evolution of genes and genomes on the Drosophila phylogeny.</title>
        <authorList>
            <consortium name="Drosophila 12 Genomes Consortium"/>
            <person name="Clark A.G."/>
            <person name="Eisen M.B."/>
            <person name="Smith D.R."/>
            <person name="Bergman C.M."/>
            <person name="Oliver B."/>
            <person name="Markow T.A."/>
            <person name="Kaufman T.C."/>
            <person name="Kellis M."/>
            <person name="Gelbart W."/>
            <person name="Iyer V.N."/>
            <person name="Pollard D.A."/>
            <person name="Sackton T.B."/>
            <person name="Larracuente A.M."/>
            <person name="Singh N.D."/>
            <person name="Abad J.P."/>
            <person name="Abt D.N."/>
            <person name="Adryan B."/>
            <person name="Aguade M."/>
            <person name="Akashi H."/>
            <person name="Anderson W.W."/>
            <person name="Aquadro C.F."/>
            <person name="Ardell D.H."/>
            <person name="Arguello R."/>
            <person name="Artieri C.G."/>
            <person name="Barbash D.A."/>
            <person name="Barker D."/>
            <person name="Barsanti P."/>
            <person name="Batterham P."/>
            <person name="Batzoglou S."/>
            <person name="Begun D."/>
            <person name="Bhutkar A."/>
            <person name="Blanco E."/>
            <person name="Bosak S.A."/>
            <person name="Bradley R.K."/>
            <person name="Brand A.D."/>
            <person name="Brent M.R."/>
            <person name="Brooks A.N."/>
            <person name="Brown R.H."/>
            <person name="Butlin R.K."/>
            <person name="Caggese C."/>
            <person name="Calvi B.R."/>
            <person name="Bernardo de Carvalho A."/>
            <person name="Caspi A."/>
            <person name="Castrezana S."/>
            <person name="Celniker S.E."/>
            <person name="Chang J.L."/>
            <person name="Chapple C."/>
            <person name="Chatterji S."/>
            <person name="Chinwalla A."/>
            <person name="Civetta A."/>
            <person name="Clifton S.W."/>
            <person name="Comeron J.M."/>
            <person name="Costello J.C."/>
            <person name="Coyne J.A."/>
            <person name="Daub J."/>
            <person name="David R.G."/>
            <person name="Delcher A.L."/>
            <person name="Delehaunty K."/>
            <person name="Do C.B."/>
            <person name="Ebling H."/>
            <person name="Edwards K."/>
            <person name="Eickbush T."/>
            <person name="Evans J.D."/>
            <person name="Filipski A."/>
            <person name="Findeiss S."/>
            <person name="Freyhult E."/>
            <person name="Fulton L."/>
            <person name="Fulton R."/>
            <person name="Garcia A.C."/>
            <person name="Gardiner A."/>
            <person name="Garfield D.A."/>
            <person name="Garvin B.E."/>
            <person name="Gibson G."/>
            <person name="Gilbert D."/>
            <person name="Gnerre S."/>
            <person name="Godfrey J."/>
            <person name="Good R."/>
            <person name="Gotea V."/>
            <person name="Gravely B."/>
            <person name="Greenberg A.J."/>
            <person name="Griffiths-Jones S."/>
            <person name="Gross S."/>
            <person name="Guigo R."/>
            <person name="Gustafson E.A."/>
            <person name="Haerty W."/>
            <person name="Hahn M.W."/>
            <person name="Halligan D.L."/>
            <person name="Halpern A.L."/>
            <person name="Halter G.M."/>
            <person name="Han M.V."/>
            <person name="Heger A."/>
            <person name="Hillier L."/>
            <person name="Hinrichs A.S."/>
            <person name="Holmes I."/>
            <person name="Hoskins R.A."/>
            <person name="Hubisz M.J."/>
            <person name="Hultmark D."/>
            <person name="Huntley M.A."/>
            <person name="Jaffe D.B."/>
            <person name="Jagadeeshan S."/>
            <person name="Jeck W.R."/>
            <person name="Johnson J."/>
            <person name="Jones C.D."/>
            <person name="Jordan W.C."/>
            <person name="Karpen G.H."/>
            <person name="Kataoka E."/>
            <person name="Keightley P.D."/>
            <person name="Kheradpour P."/>
            <person name="Kirkness E.F."/>
            <person name="Koerich L.B."/>
            <person name="Kristiansen K."/>
            <person name="Kudrna D."/>
            <person name="Kulathinal R.J."/>
            <person name="Kumar S."/>
            <person name="Kwok R."/>
            <person name="Lander E."/>
            <person name="Langley C.H."/>
            <person name="Lapoint R."/>
            <person name="Lazzaro B.P."/>
            <person name="Lee S.J."/>
            <person name="Levesque L."/>
            <person name="Li R."/>
            <person name="Lin C.F."/>
            <person name="Lin M.F."/>
            <person name="Lindblad-Toh K."/>
            <person name="Llopart A."/>
            <person name="Long M."/>
            <person name="Low L."/>
            <person name="Lozovsky E."/>
            <person name="Lu J."/>
            <person name="Luo M."/>
            <person name="Machado C.A."/>
            <person name="Makalowski W."/>
            <person name="Marzo M."/>
            <person name="Matsuda M."/>
            <person name="Matzkin L."/>
            <person name="McAllister B."/>
            <person name="McBride C.S."/>
            <person name="McKernan B."/>
            <person name="McKernan K."/>
            <person name="Mendez-Lago M."/>
            <person name="Minx P."/>
            <person name="Mollenhauer M.U."/>
            <person name="Montooth K."/>
            <person name="Mount S.M."/>
            <person name="Mu X."/>
            <person name="Myers E."/>
            <person name="Negre B."/>
            <person name="Newfeld S."/>
            <person name="Nielsen R."/>
            <person name="Noor M.A."/>
            <person name="O'Grady P."/>
            <person name="Pachter L."/>
            <person name="Papaceit M."/>
            <person name="Parisi M.J."/>
            <person name="Parisi M."/>
            <person name="Parts L."/>
            <person name="Pedersen J.S."/>
            <person name="Pesole G."/>
            <person name="Phillippy A.M."/>
            <person name="Ponting C.P."/>
            <person name="Pop M."/>
            <person name="Porcelli D."/>
            <person name="Powell J.R."/>
            <person name="Prohaska S."/>
            <person name="Pruitt K."/>
            <person name="Puig M."/>
            <person name="Quesneville H."/>
            <person name="Ram K.R."/>
            <person name="Rand D."/>
            <person name="Rasmussen M.D."/>
            <person name="Reed L.K."/>
            <person name="Reenan R."/>
            <person name="Reily A."/>
            <person name="Remington K.A."/>
            <person name="Rieger T.T."/>
            <person name="Ritchie M.G."/>
            <person name="Robin C."/>
            <person name="Rogers Y.H."/>
            <person name="Rohde C."/>
            <person name="Rozas J."/>
            <person name="Rubenfield M.J."/>
            <person name="Ruiz A."/>
            <person name="Russo S."/>
            <person name="Salzberg S.L."/>
            <person name="Sanchez-Gracia A."/>
            <person name="Saranga D.J."/>
            <person name="Sato H."/>
            <person name="Schaeffer S.W."/>
            <person name="Schatz M.C."/>
            <person name="Schlenke T."/>
            <person name="Schwartz R."/>
            <person name="Segarra C."/>
            <person name="Singh R.S."/>
            <person name="Sirot L."/>
            <person name="Sirota M."/>
            <person name="Sisneros N.B."/>
            <person name="Smith C.D."/>
            <person name="Smith T.F."/>
            <person name="Spieth J."/>
            <person name="Stage D.E."/>
            <person name="Stark A."/>
            <person name="Stephan W."/>
            <person name="Strausberg R.L."/>
            <person name="Strempel S."/>
            <person name="Sturgill D."/>
            <person name="Sutton G."/>
            <person name="Sutton G.G."/>
            <person name="Tao W."/>
            <person name="Teichmann S."/>
            <person name="Tobari Y.N."/>
            <person name="Tomimura Y."/>
            <person name="Tsolas J.M."/>
            <person name="Valente V.L."/>
            <person name="Venter E."/>
            <person name="Venter J.C."/>
            <person name="Vicario S."/>
            <person name="Vieira F.G."/>
            <person name="Vilella A.J."/>
            <person name="Villasante A."/>
            <person name="Walenz B."/>
            <person name="Wang J."/>
            <person name="Wasserman M."/>
            <person name="Watts T."/>
            <person name="Wilson D."/>
            <person name="Wilson R.K."/>
            <person name="Wing R.A."/>
            <person name="Wolfner M.F."/>
            <person name="Wong A."/>
            <person name="Wong G.K."/>
            <person name="Wu C.I."/>
            <person name="Wu G."/>
            <person name="Yamamoto D."/>
            <person name="Yang H.P."/>
            <person name="Yang S.P."/>
            <person name="Yorke J.A."/>
            <person name="Yoshida K."/>
            <person name="Zdobnov E."/>
            <person name="Zhang P."/>
            <person name="Zhang Y."/>
            <person name="Zimin A.V."/>
            <person name="Baldwin J."/>
            <person name="Abdouelleil A."/>
            <person name="Abdulkadir J."/>
            <person name="Abebe A."/>
            <person name="Abera B."/>
            <person name="Abreu J."/>
            <person name="Acer S.C."/>
            <person name="Aftuck L."/>
            <person name="Alexander A."/>
            <person name="An P."/>
            <person name="Anderson E."/>
            <person name="Anderson S."/>
            <person name="Arachi H."/>
            <person name="Azer M."/>
            <person name="Bachantsang P."/>
            <person name="Barry A."/>
            <person name="Bayul T."/>
            <person name="Berlin A."/>
            <person name="Bessette D."/>
            <person name="Bloom T."/>
            <person name="Blye J."/>
            <person name="Boguslavskiy L."/>
            <person name="Bonnet C."/>
            <person name="Boukhgalter B."/>
            <person name="Bourzgui I."/>
            <person name="Brown A."/>
            <person name="Cahill P."/>
            <person name="Channer S."/>
            <person name="Cheshatsang Y."/>
            <person name="Chuda L."/>
            <person name="Citroen M."/>
            <person name="Collymore A."/>
            <person name="Cooke P."/>
            <person name="Costello M."/>
            <person name="D'Aco K."/>
            <person name="Daza R."/>
            <person name="De Haan G."/>
            <person name="DeGray S."/>
            <person name="DeMaso C."/>
            <person name="Dhargay N."/>
            <person name="Dooley K."/>
            <person name="Dooley E."/>
            <person name="Doricent M."/>
            <person name="Dorje P."/>
            <person name="Dorjee K."/>
            <person name="Dupes A."/>
            <person name="Elong R."/>
            <person name="Falk J."/>
            <person name="Farina A."/>
            <person name="Faro S."/>
            <person name="Ferguson D."/>
            <person name="Fisher S."/>
            <person name="Foley C.D."/>
            <person name="Franke A."/>
            <person name="Friedrich D."/>
            <person name="Gadbois L."/>
            <person name="Gearin G."/>
            <person name="Gearin C.R."/>
            <person name="Giannoukos G."/>
            <person name="Goode T."/>
            <person name="Graham J."/>
            <person name="Grandbois E."/>
            <person name="Grewal S."/>
            <person name="Gyaltsen K."/>
            <person name="Hafez N."/>
            <person name="Hagos B."/>
            <person name="Hall J."/>
            <person name="Henson C."/>
            <person name="Hollinger A."/>
            <person name="Honan T."/>
            <person name="Huard M.D."/>
            <person name="Hughes L."/>
            <person name="Hurhula B."/>
            <person name="Husby M.E."/>
            <person name="Kamat A."/>
            <person name="Kanga B."/>
            <person name="Kashin S."/>
            <person name="Khazanovich D."/>
            <person name="Kisner P."/>
            <person name="Lance K."/>
            <person name="Lara M."/>
            <person name="Lee W."/>
            <person name="Lennon N."/>
            <person name="Letendre F."/>
            <person name="LeVine R."/>
            <person name="Lipovsky A."/>
            <person name="Liu X."/>
            <person name="Liu J."/>
            <person name="Liu S."/>
            <person name="Lokyitsang T."/>
            <person name="Lokyitsang Y."/>
            <person name="Lubonja R."/>
            <person name="Lui A."/>
            <person name="MacDonald P."/>
            <person name="Magnisalis V."/>
            <person name="Maru K."/>
            <person name="Matthews C."/>
            <person name="McCusker W."/>
            <person name="McDonough S."/>
            <person name="Mehta T."/>
            <person name="Meldrim J."/>
            <person name="Meneus L."/>
            <person name="Mihai O."/>
            <person name="Mihalev A."/>
            <person name="Mihova T."/>
            <person name="Mittelman R."/>
            <person name="Mlenga V."/>
            <person name="Montmayeur A."/>
            <person name="Mulrain L."/>
            <person name="Navidi A."/>
            <person name="Naylor J."/>
            <person name="Negash T."/>
            <person name="Nguyen T."/>
            <person name="Nguyen N."/>
            <person name="Nicol R."/>
            <person name="Norbu C."/>
            <person name="Norbu N."/>
            <person name="Novod N."/>
            <person name="O'Neill B."/>
            <person name="Osman S."/>
            <person name="Markiewicz E."/>
            <person name="Oyono O.L."/>
            <person name="Patti C."/>
            <person name="Phunkhang P."/>
            <person name="Pierre F."/>
            <person name="Priest M."/>
            <person name="Raghuraman S."/>
            <person name="Rege F."/>
            <person name="Reyes R."/>
            <person name="Rise C."/>
            <person name="Rogov P."/>
            <person name="Ross K."/>
            <person name="Ryan E."/>
            <person name="Settipalli S."/>
            <person name="Shea T."/>
            <person name="Sherpa N."/>
            <person name="Shi L."/>
            <person name="Shih D."/>
            <person name="Sparrow T."/>
            <person name="Spaulding J."/>
            <person name="Stalker J."/>
            <person name="Stange-Thomann N."/>
            <person name="Stavropoulos S."/>
            <person name="Stone C."/>
            <person name="Strader C."/>
            <person name="Tesfaye S."/>
            <person name="Thomson T."/>
            <person name="Thoulutsang Y."/>
            <person name="Thoulutsang D."/>
            <person name="Topham K."/>
            <person name="Topping I."/>
            <person name="Tsamla T."/>
            <person name="Vassiliev H."/>
            <person name="Vo A."/>
            <person name="Wangchuk T."/>
            <person name="Wangdi T."/>
            <person name="Weiand M."/>
            <person name="Wilkinson J."/>
            <person name="Wilson A."/>
            <person name="Yadav S."/>
            <person name="Young G."/>
            <person name="Yu Q."/>
            <person name="Zembek L."/>
            <person name="Zhong D."/>
            <person name="Zimmer A."/>
            <person name="Zwirko Z."/>
            <person name="Jaffe D.B."/>
            <person name="Alvarez P."/>
            <person name="Brockman W."/>
            <person name="Butler J."/>
            <person name="Chin C."/>
            <person name="Gnerre S."/>
            <person name="Grabherr M."/>
            <person name="Kleber M."/>
            <person name="Mauceli E."/>
            <person name="MacCallum I."/>
        </authorList>
    </citation>
    <scope>NUCLEOTIDE SEQUENCE [LARGE SCALE GENOMIC DNA]</scope>
    <source>
        <strain evidence="7">Tucson 14024-0371.13</strain>
    </source>
</reference>
<dbReference type="OrthoDB" id="443682at2759"/>
<dbReference type="GO" id="GO:0008270">
    <property type="term" value="F:zinc ion binding"/>
    <property type="evidence" value="ECO:0007669"/>
    <property type="project" value="UniProtKB-KW"/>
</dbReference>
<evidence type="ECO:0000256" key="3">
    <source>
        <dbReference type="ARBA" id="ARBA00022833"/>
    </source>
</evidence>
<dbReference type="AlphaFoldDB" id="B3MDN9"/>
<feature type="domain" description="MYND-type" evidence="5">
    <location>
        <begin position="128"/>
        <end position="164"/>
    </location>
</feature>
<dbReference type="EMBL" id="CH902619">
    <property type="protein sequence ID" value="EDV37502.1"/>
    <property type="molecule type" value="Genomic_DNA"/>
</dbReference>
<dbReference type="InParanoid" id="B3MDN9"/>
<sequence>MEIDLGFAEKQDDIAWLSNRYFPSKLGGQPAWLELEALPATSVLQCSKCKAPKSFLAQLYSPFEDEFNFHRSIYVFLCRNPDCQQPQDSSNFTVLRSQLPLKNKFFSEEDPDDEGDPLPAIPCLKKLCAACGCLAPHTCSKCKSIHYCSSEHQRAHWPQHKPNCGSSNSASHEPLSNVLLPEFEIVMDSNPTNSAEDKKDDETRLAEFEELEASGKTGELSNVSEAELDKYFGQTAAADDKTFRQFKKQTAAEPEQIIRYQRGGRPLWITDTTKTVQDRLESLSNCSACGGARQFEFQIMPQTLTLLEDENLDWGVLAVYTCAKSCPIEGYVEEVLVKQDIVSEEQS</sequence>
<dbReference type="OMA" id="HQVIRYS"/>
<keyword evidence="3" id="KW-0862">Zinc</keyword>
<dbReference type="InterPro" id="IPR007320">
    <property type="entry name" value="PDCD2_C"/>
</dbReference>
<dbReference type="GO" id="GO:0048103">
    <property type="term" value="P:somatic stem cell division"/>
    <property type="evidence" value="ECO:0007669"/>
    <property type="project" value="EnsemblMetazoa"/>
</dbReference>
<keyword evidence="1" id="KW-0479">Metal-binding</keyword>
<dbReference type="Pfam" id="PF04194">
    <property type="entry name" value="PDCD2_C"/>
    <property type="match status" value="1"/>
</dbReference>
<dbReference type="GO" id="GO:0035162">
    <property type="term" value="P:embryonic hemopoiesis"/>
    <property type="evidence" value="ECO:0007669"/>
    <property type="project" value="EnsemblMetazoa"/>
</dbReference>
<dbReference type="KEGG" id="dan:6494239"/>
<dbReference type="GO" id="GO:0042274">
    <property type="term" value="P:ribosomal small subunit biogenesis"/>
    <property type="evidence" value="ECO:0007669"/>
    <property type="project" value="EnsemblMetazoa"/>
</dbReference>
<dbReference type="Pfam" id="PF01753">
    <property type="entry name" value="zf-MYND"/>
    <property type="match status" value="1"/>
</dbReference>
<name>B3MDN9_DROAN</name>
<evidence type="ECO:0000256" key="2">
    <source>
        <dbReference type="ARBA" id="ARBA00022771"/>
    </source>
</evidence>
<evidence type="ECO:0000313" key="7">
    <source>
        <dbReference type="Proteomes" id="UP000007801"/>
    </source>
</evidence>
<dbReference type="SMR" id="B3MDN9"/>
<dbReference type="GO" id="GO:0005737">
    <property type="term" value="C:cytoplasm"/>
    <property type="evidence" value="ECO:0007669"/>
    <property type="project" value="EnsemblMetazoa"/>
</dbReference>
<dbReference type="PANTHER" id="PTHR12298">
    <property type="entry name" value="PCDC2 PROGRAMMED CELL DEATH PROTEIN 2 -RELATED"/>
    <property type="match status" value="1"/>
</dbReference>
<dbReference type="GO" id="GO:2000765">
    <property type="term" value="P:regulation of cytoplasmic translation"/>
    <property type="evidence" value="ECO:0007669"/>
    <property type="project" value="EnsemblMetazoa"/>
</dbReference>
<dbReference type="GO" id="GO:0043024">
    <property type="term" value="F:ribosomal small subunit binding"/>
    <property type="evidence" value="ECO:0007669"/>
    <property type="project" value="EnsemblMetazoa"/>
</dbReference>
<dbReference type="Proteomes" id="UP000007801">
    <property type="component" value="Unassembled WGS sequence"/>
</dbReference>
<keyword evidence="7" id="KW-1185">Reference proteome</keyword>
<organism evidence="6 7">
    <name type="scientific">Drosophila ananassae</name>
    <name type="common">Fruit fly</name>
    <dbReference type="NCBI Taxonomy" id="7217"/>
    <lineage>
        <taxon>Eukaryota</taxon>
        <taxon>Metazoa</taxon>
        <taxon>Ecdysozoa</taxon>
        <taxon>Arthropoda</taxon>
        <taxon>Hexapoda</taxon>
        <taxon>Insecta</taxon>
        <taxon>Pterygota</taxon>
        <taxon>Neoptera</taxon>
        <taxon>Endopterygota</taxon>
        <taxon>Diptera</taxon>
        <taxon>Brachycera</taxon>
        <taxon>Muscomorpha</taxon>
        <taxon>Ephydroidea</taxon>
        <taxon>Drosophilidae</taxon>
        <taxon>Drosophila</taxon>
        <taxon>Sophophora</taxon>
    </lineage>
</organism>
<evidence type="ECO:0000259" key="5">
    <source>
        <dbReference type="PROSITE" id="PS50865"/>
    </source>
</evidence>
<dbReference type="InterPro" id="IPR002893">
    <property type="entry name" value="Znf_MYND"/>
</dbReference>
<dbReference type="eggNOG" id="KOG2061">
    <property type="taxonomic scope" value="Eukaryota"/>
</dbReference>
<evidence type="ECO:0000313" key="6">
    <source>
        <dbReference type="EMBL" id="EDV37502.1"/>
    </source>
</evidence>
<dbReference type="GO" id="GO:0005634">
    <property type="term" value="C:nucleus"/>
    <property type="evidence" value="ECO:0007669"/>
    <property type="project" value="EnsemblMetazoa"/>
</dbReference>
<evidence type="ECO:0000256" key="4">
    <source>
        <dbReference type="PROSITE-ProRule" id="PRU00134"/>
    </source>
</evidence>
<dbReference type="CTD" id="45021"/>
<dbReference type="FunCoup" id="B3MDN9">
    <property type="interactions" value="2259"/>
</dbReference>
<dbReference type="PROSITE" id="PS50865">
    <property type="entry name" value="ZF_MYND_2"/>
    <property type="match status" value="1"/>
</dbReference>
<evidence type="ECO:0000256" key="1">
    <source>
        <dbReference type="ARBA" id="ARBA00022723"/>
    </source>
</evidence>
<accession>B3MDN9</accession>
<proteinExistence type="predicted"/>
<dbReference type="Gene3D" id="6.10.140.2220">
    <property type="match status" value="1"/>
</dbReference>
<keyword evidence="2 4" id="KW-0863">Zinc-finger</keyword>
<dbReference type="GeneID" id="6494239"/>
<dbReference type="GO" id="GO:0048477">
    <property type="term" value="P:oogenesis"/>
    <property type="evidence" value="ECO:0007669"/>
    <property type="project" value="EnsemblMetazoa"/>
</dbReference>
<dbReference type="SUPFAM" id="SSF144232">
    <property type="entry name" value="HIT/MYND zinc finger-like"/>
    <property type="match status" value="1"/>
</dbReference>